<name>A0A523BBQ5_9CREN</name>
<dbReference type="InterPro" id="IPR043129">
    <property type="entry name" value="ATPase_NBD"/>
</dbReference>
<dbReference type="PANTHER" id="PTHR18964">
    <property type="entry name" value="ROK (REPRESSOR, ORF, KINASE) FAMILY"/>
    <property type="match status" value="1"/>
</dbReference>
<evidence type="ECO:0008006" key="3">
    <source>
        <dbReference type="Google" id="ProtNLM"/>
    </source>
</evidence>
<proteinExistence type="predicted"/>
<dbReference type="InterPro" id="IPR000600">
    <property type="entry name" value="ROK"/>
</dbReference>
<dbReference type="GO" id="GO:0008761">
    <property type="term" value="F:UDP-N-acetylglucosamine 2-epimerase activity"/>
    <property type="evidence" value="ECO:0007669"/>
    <property type="project" value="TreeGrafter"/>
</dbReference>
<dbReference type="SUPFAM" id="SSF53067">
    <property type="entry name" value="Actin-like ATPase domain"/>
    <property type="match status" value="1"/>
</dbReference>
<protein>
    <recommendedName>
        <fullName evidence="3">ROK family protein</fullName>
    </recommendedName>
</protein>
<organism evidence="1 2">
    <name type="scientific">Thermoproteota archaeon</name>
    <dbReference type="NCBI Taxonomy" id="2056631"/>
    <lineage>
        <taxon>Archaea</taxon>
        <taxon>Thermoproteota</taxon>
    </lineage>
</organism>
<sequence length="351" mass="37147">MPVKVSGHSRGRRLRMRLSSYMSSSLENTKVGRGNRECDLMRYSVGIDMGGTWIRAAVGTEEGTVLKKVTVPVDPLADNTSIINQLESLILEVSCESLGEINGIGIAAAGKLDLKTSTIVFSPHTSIRSLPLGTLGERLKKPVTLLNDGVAAALAEWKLGAGKGHDNIVYVGIGTGIGGGVVVDGHLVLGKEGNAHEMGHMIIDAGGAIECECGGRGHWEAYTSGSGLPRLSRLLAQSFVGNTPFLQKSLRGKVEAREVFEYAKNGDNFALCVVREATRLNAIAIANLVNLYDPSLISVGGGVAVKNQEFVVSPLQPYVERFSFNSPPKIVPSPLGEDAPLLGSIISTFGL</sequence>
<dbReference type="AlphaFoldDB" id="A0A523BBQ5"/>
<comment type="caution">
    <text evidence="1">The sequence shown here is derived from an EMBL/GenBank/DDBJ whole genome shotgun (WGS) entry which is preliminary data.</text>
</comment>
<dbReference type="PANTHER" id="PTHR18964:SF149">
    <property type="entry name" value="BIFUNCTIONAL UDP-N-ACETYLGLUCOSAMINE 2-EPIMERASE_N-ACETYLMANNOSAMINE KINASE"/>
    <property type="match status" value="1"/>
</dbReference>
<dbReference type="GO" id="GO:0009384">
    <property type="term" value="F:N-acylmannosamine kinase activity"/>
    <property type="evidence" value="ECO:0007669"/>
    <property type="project" value="TreeGrafter"/>
</dbReference>
<dbReference type="Pfam" id="PF00480">
    <property type="entry name" value="ROK"/>
    <property type="match status" value="1"/>
</dbReference>
<gene>
    <name evidence="1" type="ORF">DSO08_04400</name>
</gene>
<dbReference type="EMBL" id="QNVH01000041">
    <property type="protein sequence ID" value="TDA38345.1"/>
    <property type="molecule type" value="Genomic_DNA"/>
</dbReference>
<dbReference type="Proteomes" id="UP000315399">
    <property type="component" value="Unassembled WGS sequence"/>
</dbReference>
<dbReference type="Gene3D" id="3.30.420.40">
    <property type="match status" value="2"/>
</dbReference>
<reference evidence="1 2" key="1">
    <citation type="journal article" date="2019" name="Nat. Microbiol.">
        <title>Expanding anaerobic alkane metabolism in the domain of Archaea.</title>
        <authorList>
            <person name="Wang Y."/>
            <person name="Wegener G."/>
            <person name="Hou J."/>
            <person name="Wang F."/>
            <person name="Xiao X."/>
        </authorList>
    </citation>
    <scope>NUCLEOTIDE SEQUENCE [LARGE SCALE GENOMIC DNA]</scope>
    <source>
        <strain evidence="1">WYZ-LMO10</strain>
    </source>
</reference>
<accession>A0A523BBQ5</accession>
<evidence type="ECO:0000313" key="1">
    <source>
        <dbReference type="EMBL" id="TDA38345.1"/>
    </source>
</evidence>
<evidence type="ECO:0000313" key="2">
    <source>
        <dbReference type="Proteomes" id="UP000315399"/>
    </source>
</evidence>